<accession>A0A7J0BGW0</accession>
<organism evidence="1 2">
    <name type="scientific">Desulfovibrio subterraneus</name>
    <dbReference type="NCBI Taxonomy" id="2718620"/>
    <lineage>
        <taxon>Bacteria</taxon>
        <taxon>Pseudomonadati</taxon>
        <taxon>Thermodesulfobacteriota</taxon>
        <taxon>Desulfovibrionia</taxon>
        <taxon>Desulfovibrionales</taxon>
        <taxon>Desulfovibrionaceae</taxon>
        <taxon>Desulfovibrio</taxon>
    </lineage>
</organism>
<proteinExistence type="predicted"/>
<gene>
    <name evidence="1" type="ORF">DSM101010T_07960</name>
</gene>
<name>A0A7J0BGW0_9BACT</name>
<sequence length="84" mass="9769">MGYHARMLVIKCAACRRKLWKYFKIGKGEVLRCHKDRITKLYEMEERDGKVWCLCGKPVGIDKGGHFSMIRNAFTYAGTKDPKK</sequence>
<evidence type="ECO:0000313" key="2">
    <source>
        <dbReference type="Proteomes" id="UP000503840"/>
    </source>
</evidence>
<keyword evidence="2" id="KW-1185">Reference proteome</keyword>
<protein>
    <submittedName>
        <fullName evidence="1">Uncharacterized protein</fullName>
    </submittedName>
</protein>
<dbReference type="EMBL" id="BLVO01000005">
    <property type="protein sequence ID" value="GFM32431.1"/>
    <property type="molecule type" value="Genomic_DNA"/>
</dbReference>
<dbReference type="Proteomes" id="UP000503840">
    <property type="component" value="Unassembled WGS sequence"/>
</dbReference>
<comment type="caution">
    <text evidence="1">The sequence shown here is derived from an EMBL/GenBank/DDBJ whole genome shotgun (WGS) entry which is preliminary data.</text>
</comment>
<evidence type="ECO:0000313" key="1">
    <source>
        <dbReference type="EMBL" id="GFM32431.1"/>
    </source>
</evidence>
<dbReference type="AlphaFoldDB" id="A0A7J0BGW0"/>
<reference evidence="1 2" key="1">
    <citation type="submission" date="2020-05" db="EMBL/GenBank/DDBJ databases">
        <title>Draft genome sequence of Desulfovibrio sp. strain HN2T.</title>
        <authorList>
            <person name="Ueno A."/>
            <person name="Tamazawa S."/>
            <person name="Tamamura S."/>
            <person name="Murakami T."/>
            <person name="Kiyama T."/>
            <person name="Inomata H."/>
            <person name="Amano Y."/>
            <person name="Miyakawa K."/>
            <person name="Tamaki H."/>
            <person name="Naganuma T."/>
            <person name="Kaneko K."/>
        </authorList>
    </citation>
    <scope>NUCLEOTIDE SEQUENCE [LARGE SCALE GENOMIC DNA]</scope>
    <source>
        <strain evidence="1 2">HN2</strain>
    </source>
</reference>